<dbReference type="RefSeq" id="WP_378153000.1">
    <property type="nucleotide sequence ID" value="NZ_JBHSEC010000005.1"/>
</dbReference>
<accession>A0ABV8X1M7</accession>
<dbReference type="Gene3D" id="3.40.630.30">
    <property type="match status" value="1"/>
</dbReference>
<dbReference type="PROSITE" id="PS51186">
    <property type="entry name" value="GNAT"/>
    <property type="match status" value="1"/>
</dbReference>
<dbReference type="InterPro" id="IPR016181">
    <property type="entry name" value="Acyl_CoA_acyltransferase"/>
</dbReference>
<gene>
    <name evidence="2" type="ORF">ACFOZY_05190</name>
</gene>
<reference evidence="3" key="1">
    <citation type="journal article" date="2019" name="Int. J. Syst. Evol. Microbiol.">
        <title>The Global Catalogue of Microorganisms (GCM) 10K type strain sequencing project: providing services to taxonomists for standard genome sequencing and annotation.</title>
        <authorList>
            <consortium name="The Broad Institute Genomics Platform"/>
            <consortium name="The Broad Institute Genome Sequencing Center for Infectious Disease"/>
            <person name="Wu L."/>
            <person name="Ma J."/>
        </authorList>
    </citation>
    <scope>NUCLEOTIDE SEQUENCE [LARGE SCALE GENOMIC DNA]</scope>
    <source>
        <strain evidence="3">CCUG 59778</strain>
    </source>
</reference>
<dbReference type="InterPro" id="IPR000182">
    <property type="entry name" value="GNAT_dom"/>
</dbReference>
<name>A0ABV8X1M7_9LACT</name>
<keyword evidence="2" id="KW-0012">Acyltransferase</keyword>
<evidence type="ECO:0000259" key="1">
    <source>
        <dbReference type="PROSITE" id="PS51186"/>
    </source>
</evidence>
<organism evidence="2 3">
    <name type="scientific">Chungangia koreensis</name>
    <dbReference type="NCBI Taxonomy" id="752657"/>
    <lineage>
        <taxon>Bacteria</taxon>
        <taxon>Bacillati</taxon>
        <taxon>Bacillota</taxon>
        <taxon>Bacilli</taxon>
        <taxon>Lactobacillales</taxon>
        <taxon>Chungangia</taxon>
    </lineage>
</organism>
<dbReference type="Pfam" id="PF00583">
    <property type="entry name" value="Acetyltransf_1"/>
    <property type="match status" value="1"/>
</dbReference>
<dbReference type="GO" id="GO:0016746">
    <property type="term" value="F:acyltransferase activity"/>
    <property type="evidence" value="ECO:0007669"/>
    <property type="project" value="UniProtKB-KW"/>
</dbReference>
<dbReference type="EC" id="2.3.-.-" evidence="2"/>
<protein>
    <submittedName>
        <fullName evidence="2">GNAT family N-acetyltransferase</fullName>
        <ecNumber evidence="2">2.3.-.-</ecNumber>
    </submittedName>
</protein>
<sequence>MALVIQRIEDLQKIDCSRLIQESEAEGYRFVRRLCEDYNMGRNRFDKQGEALFGVWNESDELIAIGGVNQSPFSDSGRIGRLRRFYVRPDSRRQGIGTMLLREITEFSKGNFDEMTLRTDSAKSDAFYRANGFMDTDQFPESTHKMLLQ</sequence>
<keyword evidence="3" id="KW-1185">Reference proteome</keyword>
<comment type="caution">
    <text evidence="2">The sequence shown here is derived from an EMBL/GenBank/DDBJ whole genome shotgun (WGS) entry which is preliminary data.</text>
</comment>
<dbReference type="Proteomes" id="UP001595817">
    <property type="component" value="Unassembled WGS sequence"/>
</dbReference>
<evidence type="ECO:0000313" key="2">
    <source>
        <dbReference type="EMBL" id="MFC4409831.1"/>
    </source>
</evidence>
<evidence type="ECO:0000313" key="3">
    <source>
        <dbReference type="Proteomes" id="UP001595817"/>
    </source>
</evidence>
<feature type="domain" description="N-acetyltransferase" evidence="1">
    <location>
        <begin position="3"/>
        <end position="149"/>
    </location>
</feature>
<proteinExistence type="predicted"/>
<dbReference type="CDD" id="cd04301">
    <property type="entry name" value="NAT_SF"/>
    <property type="match status" value="1"/>
</dbReference>
<dbReference type="SUPFAM" id="SSF55729">
    <property type="entry name" value="Acyl-CoA N-acyltransferases (Nat)"/>
    <property type="match status" value="1"/>
</dbReference>
<dbReference type="EMBL" id="JBHSEC010000005">
    <property type="protein sequence ID" value="MFC4409831.1"/>
    <property type="molecule type" value="Genomic_DNA"/>
</dbReference>
<keyword evidence="2" id="KW-0808">Transferase</keyword>